<accession>A0ABN2TZW9</accession>
<evidence type="ECO:0000313" key="3">
    <source>
        <dbReference type="Proteomes" id="UP001500751"/>
    </source>
</evidence>
<feature type="transmembrane region" description="Helical" evidence="1">
    <location>
        <begin position="137"/>
        <end position="158"/>
    </location>
</feature>
<dbReference type="Proteomes" id="UP001500751">
    <property type="component" value="Unassembled WGS sequence"/>
</dbReference>
<organism evidence="2 3">
    <name type="scientific">Catenulispora yoronensis</name>
    <dbReference type="NCBI Taxonomy" id="450799"/>
    <lineage>
        <taxon>Bacteria</taxon>
        <taxon>Bacillati</taxon>
        <taxon>Actinomycetota</taxon>
        <taxon>Actinomycetes</taxon>
        <taxon>Catenulisporales</taxon>
        <taxon>Catenulisporaceae</taxon>
        <taxon>Catenulispora</taxon>
    </lineage>
</organism>
<protein>
    <submittedName>
        <fullName evidence="2">Uncharacterized protein</fullName>
    </submittedName>
</protein>
<dbReference type="EMBL" id="BAAAQN010000012">
    <property type="protein sequence ID" value="GAA2026309.1"/>
    <property type="molecule type" value="Genomic_DNA"/>
</dbReference>
<name>A0ABN2TZW9_9ACTN</name>
<keyword evidence="3" id="KW-1185">Reference proteome</keyword>
<evidence type="ECO:0000256" key="1">
    <source>
        <dbReference type="SAM" id="Phobius"/>
    </source>
</evidence>
<proteinExistence type="predicted"/>
<keyword evidence="1" id="KW-0472">Membrane</keyword>
<feature type="transmembrane region" description="Helical" evidence="1">
    <location>
        <begin position="71"/>
        <end position="92"/>
    </location>
</feature>
<sequence length="210" mass="22548">MVRAALGSPTRSAAFGCRGGDLGAMVDEAAFDDPQDAVMELVLSSDDEYADVHPRDGEELREERRVRRRELATRFLPGVDAGALFALVGSVVSLTSASVMEILAQNREVTDTFSQRSGNLGRNDPFAVFRAMNHERFLGQGVFAAAAVLIGFVTLAGWRSDRHARWSRPVAQVGLLVGLVGVVIAVLGYFDVIGGLPTPSELSPVEDFQG</sequence>
<evidence type="ECO:0000313" key="2">
    <source>
        <dbReference type="EMBL" id="GAA2026309.1"/>
    </source>
</evidence>
<reference evidence="2 3" key="1">
    <citation type="journal article" date="2019" name="Int. J. Syst. Evol. Microbiol.">
        <title>The Global Catalogue of Microorganisms (GCM) 10K type strain sequencing project: providing services to taxonomists for standard genome sequencing and annotation.</title>
        <authorList>
            <consortium name="The Broad Institute Genomics Platform"/>
            <consortium name="The Broad Institute Genome Sequencing Center for Infectious Disease"/>
            <person name="Wu L."/>
            <person name="Ma J."/>
        </authorList>
    </citation>
    <scope>NUCLEOTIDE SEQUENCE [LARGE SCALE GENOMIC DNA]</scope>
    <source>
        <strain evidence="2 3">JCM 16014</strain>
    </source>
</reference>
<keyword evidence="1" id="KW-1133">Transmembrane helix</keyword>
<comment type="caution">
    <text evidence="2">The sequence shown here is derived from an EMBL/GenBank/DDBJ whole genome shotgun (WGS) entry which is preliminary data.</text>
</comment>
<feature type="transmembrane region" description="Helical" evidence="1">
    <location>
        <begin position="170"/>
        <end position="190"/>
    </location>
</feature>
<keyword evidence="1" id="KW-0812">Transmembrane</keyword>
<gene>
    <name evidence="2" type="ORF">GCM10009839_25900</name>
</gene>